<dbReference type="GO" id="GO:0016301">
    <property type="term" value="F:kinase activity"/>
    <property type="evidence" value="ECO:0007669"/>
    <property type="project" value="UniProtKB-KW"/>
</dbReference>
<keyword evidence="1" id="KW-0723">Serine/threonine-protein kinase</keyword>
<dbReference type="Gene3D" id="3.30.200.20">
    <property type="entry name" value="Phosphorylase Kinase, domain 1"/>
    <property type="match status" value="1"/>
</dbReference>
<evidence type="ECO:0000256" key="2">
    <source>
        <dbReference type="ARBA" id="ARBA00022777"/>
    </source>
</evidence>
<gene>
    <name evidence="4" type="primary">ROCK2_2</name>
    <name evidence="4" type="ORF">GOODEAATRI_033907</name>
</gene>
<evidence type="ECO:0000259" key="3">
    <source>
        <dbReference type="PROSITE" id="PS50011"/>
    </source>
</evidence>
<evidence type="ECO:0000313" key="4">
    <source>
        <dbReference type="EMBL" id="MEQ2180246.1"/>
    </source>
</evidence>
<name>A0ABV0P9Y8_9TELE</name>
<reference evidence="4 5" key="1">
    <citation type="submission" date="2021-06" db="EMBL/GenBank/DDBJ databases">
        <authorList>
            <person name="Palmer J.M."/>
        </authorList>
    </citation>
    <scope>NUCLEOTIDE SEQUENCE [LARGE SCALE GENOMIC DNA]</scope>
    <source>
        <strain evidence="4 5">GA_2019</strain>
        <tissue evidence="4">Muscle</tissue>
    </source>
</reference>
<dbReference type="SUPFAM" id="SSF56112">
    <property type="entry name" value="Protein kinase-like (PK-like)"/>
    <property type="match status" value="1"/>
</dbReference>
<dbReference type="InterPro" id="IPR000719">
    <property type="entry name" value="Prot_kinase_dom"/>
</dbReference>
<proteinExistence type="predicted"/>
<dbReference type="PANTHER" id="PTHR22988">
    <property type="entry name" value="MYOTONIC DYSTROPHY S/T KINASE-RELATED"/>
    <property type="match status" value="1"/>
</dbReference>
<keyword evidence="2 4" id="KW-0808">Transferase</keyword>
<dbReference type="InterPro" id="IPR050839">
    <property type="entry name" value="Rho-assoc_Ser/Thr_Kinase"/>
</dbReference>
<dbReference type="Proteomes" id="UP001476798">
    <property type="component" value="Unassembled WGS sequence"/>
</dbReference>
<dbReference type="PROSITE" id="PS00108">
    <property type="entry name" value="PROTEIN_KINASE_ST"/>
    <property type="match status" value="1"/>
</dbReference>
<dbReference type="InterPro" id="IPR011009">
    <property type="entry name" value="Kinase-like_dom_sf"/>
</dbReference>
<comment type="caution">
    <text evidence="4">The sequence shown here is derived from an EMBL/GenBank/DDBJ whole genome shotgun (WGS) entry which is preliminary data.</text>
</comment>
<keyword evidence="5" id="KW-1185">Reference proteome</keyword>
<dbReference type="Pfam" id="PF00069">
    <property type="entry name" value="Pkinase"/>
    <property type="match status" value="1"/>
</dbReference>
<dbReference type="PROSITE" id="PS50011">
    <property type="entry name" value="PROTEIN_KINASE_DOM"/>
    <property type="match status" value="1"/>
</dbReference>
<keyword evidence="2 4" id="KW-0418">Kinase</keyword>
<dbReference type="SMART" id="SM00220">
    <property type="entry name" value="S_TKc"/>
    <property type="match status" value="1"/>
</dbReference>
<evidence type="ECO:0000256" key="1">
    <source>
        <dbReference type="ARBA" id="ARBA00022527"/>
    </source>
</evidence>
<dbReference type="EMBL" id="JAHRIO010067605">
    <property type="protein sequence ID" value="MEQ2180246.1"/>
    <property type="molecule type" value="Genomic_DNA"/>
</dbReference>
<dbReference type="Gene3D" id="1.10.510.10">
    <property type="entry name" value="Transferase(Phosphotransferase) domain 1"/>
    <property type="match status" value="1"/>
</dbReference>
<dbReference type="InterPro" id="IPR008271">
    <property type="entry name" value="Ser/Thr_kinase_AS"/>
</dbReference>
<protein>
    <submittedName>
        <fullName evidence="4">Rho-associated protein kinase 2</fullName>
    </submittedName>
</protein>
<dbReference type="PANTHER" id="PTHR22988:SF28">
    <property type="entry name" value="RHO-ASSOCIATED PROTEIN KINASE 2"/>
    <property type="match status" value="1"/>
</dbReference>
<evidence type="ECO:0000313" key="5">
    <source>
        <dbReference type="Proteomes" id="UP001476798"/>
    </source>
</evidence>
<sequence length="122" mass="14070">MKLLSKFEMIKRSDSAFFWEERDIMAFANSPWVVQHYLYMVMEYMPGGDLVNLTSTYDMPEKWAKFYAAEVVMALDSIHSMGFIHRDVKPDNMLLDRLGHLKLADFGTCMKMDSVSQTALAA</sequence>
<accession>A0ABV0P9Y8</accession>
<organism evidence="4 5">
    <name type="scientific">Goodea atripinnis</name>
    <dbReference type="NCBI Taxonomy" id="208336"/>
    <lineage>
        <taxon>Eukaryota</taxon>
        <taxon>Metazoa</taxon>
        <taxon>Chordata</taxon>
        <taxon>Craniata</taxon>
        <taxon>Vertebrata</taxon>
        <taxon>Euteleostomi</taxon>
        <taxon>Actinopterygii</taxon>
        <taxon>Neopterygii</taxon>
        <taxon>Teleostei</taxon>
        <taxon>Neoteleostei</taxon>
        <taxon>Acanthomorphata</taxon>
        <taxon>Ovalentaria</taxon>
        <taxon>Atherinomorphae</taxon>
        <taxon>Cyprinodontiformes</taxon>
        <taxon>Goodeidae</taxon>
        <taxon>Goodea</taxon>
    </lineage>
</organism>
<feature type="domain" description="Protein kinase" evidence="3">
    <location>
        <begin position="1"/>
        <end position="122"/>
    </location>
</feature>